<accession>S3CVJ2</accession>
<dbReference type="RefSeq" id="XP_008081843.1">
    <property type="nucleotide sequence ID" value="XM_008083652.1"/>
</dbReference>
<dbReference type="HOGENOM" id="CLU_1165919_0_0_1"/>
<evidence type="ECO:0000313" key="2">
    <source>
        <dbReference type="EMBL" id="EPE30432.1"/>
    </source>
</evidence>
<feature type="compositionally biased region" description="Basic and acidic residues" evidence="1">
    <location>
        <begin position="52"/>
        <end position="69"/>
    </location>
</feature>
<dbReference type="AlphaFoldDB" id="S3CVJ2"/>
<keyword evidence="3" id="KW-1185">Reference proteome</keyword>
<reference evidence="2 3" key="1">
    <citation type="journal article" date="2013" name="BMC Genomics">
        <title>Genomics-driven discovery of the pneumocandin biosynthetic gene cluster in the fungus Glarea lozoyensis.</title>
        <authorList>
            <person name="Chen L."/>
            <person name="Yue Q."/>
            <person name="Zhang X."/>
            <person name="Xiang M."/>
            <person name="Wang C."/>
            <person name="Li S."/>
            <person name="Che Y."/>
            <person name="Ortiz-Lopez F.J."/>
            <person name="Bills G.F."/>
            <person name="Liu X."/>
            <person name="An Z."/>
        </authorList>
    </citation>
    <scope>NUCLEOTIDE SEQUENCE [LARGE SCALE GENOMIC DNA]</scope>
    <source>
        <strain evidence="3">ATCC 20868 / MF5171</strain>
    </source>
</reference>
<gene>
    <name evidence="2" type="ORF">GLAREA_03399</name>
</gene>
<evidence type="ECO:0000256" key="1">
    <source>
        <dbReference type="SAM" id="MobiDB-lite"/>
    </source>
</evidence>
<feature type="region of interest" description="Disordered" evidence="1">
    <location>
        <begin position="36"/>
        <end position="81"/>
    </location>
</feature>
<organism evidence="2 3">
    <name type="scientific">Glarea lozoyensis (strain ATCC 20868 / MF5171)</name>
    <dbReference type="NCBI Taxonomy" id="1116229"/>
    <lineage>
        <taxon>Eukaryota</taxon>
        <taxon>Fungi</taxon>
        <taxon>Dikarya</taxon>
        <taxon>Ascomycota</taxon>
        <taxon>Pezizomycotina</taxon>
        <taxon>Leotiomycetes</taxon>
        <taxon>Helotiales</taxon>
        <taxon>Helotiaceae</taxon>
        <taxon>Glarea</taxon>
    </lineage>
</organism>
<protein>
    <submittedName>
        <fullName evidence="2">Uncharacterized protein</fullName>
    </submittedName>
</protein>
<evidence type="ECO:0000313" key="3">
    <source>
        <dbReference type="Proteomes" id="UP000016922"/>
    </source>
</evidence>
<dbReference type="KEGG" id="glz:GLAREA_03399"/>
<dbReference type="GeneID" id="19462454"/>
<dbReference type="EMBL" id="KE145363">
    <property type="protein sequence ID" value="EPE30432.1"/>
    <property type="molecule type" value="Genomic_DNA"/>
</dbReference>
<dbReference type="Proteomes" id="UP000016922">
    <property type="component" value="Unassembled WGS sequence"/>
</dbReference>
<name>S3CVJ2_GLAL2</name>
<sequence>MVESTDYSFEVEFSEDAMDVEMDDVQDGMSHLAIGKEHLNESTLGKLPLQESESREPETNENSSEKAGDESLTTKSPTDLKLRNLGISPDCVDYRGVTIRMLNSSYAERPRDSQMDQIRYARENGWIQGRVDSLSIPILETVADENSYGPRDPLEQLADQMAGHQVICAVEDCEEETNLTVLEMHKKSVDRAYEESYQRGLIYQATQELMAPRNELGVLDYSLVSKEGVDMTLLGSDS</sequence>
<proteinExistence type="predicted"/>